<comment type="caution">
    <text evidence="2">The sequence shown here is derived from an EMBL/GenBank/DDBJ whole genome shotgun (WGS) entry which is preliminary data.</text>
</comment>
<dbReference type="Proteomes" id="UP000718593">
    <property type="component" value="Unassembled WGS sequence"/>
</dbReference>
<name>A0A930BUE2_9RHOO</name>
<dbReference type="InterPro" id="IPR005625">
    <property type="entry name" value="PepSY-ass_TM"/>
</dbReference>
<evidence type="ECO:0000313" key="3">
    <source>
        <dbReference type="Proteomes" id="UP000718593"/>
    </source>
</evidence>
<feature type="transmembrane region" description="Helical" evidence="1">
    <location>
        <begin position="187"/>
        <end position="206"/>
    </location>
</feature>
<feature type="transmembrane region" description="Helical" evidence="1">
    <location>
        <begin position="139"/>
        <end position="167"/>
    </location>
</feature>
<gene>
    <name evidence="2" type="ORF">HXL68_13800</name>
</gene>
<dbReference type="EMBL" id="JABZMI010000351">
    <property type="protein sequence ID" value="MBF1166100.1"/>
    <property type="molecule type" value="Genomic_DNA"/>
</dbReference>
<reference evidence="2" key="1">
    <citation type="submission" date="2020-04" db="EMBL/GenBank/DDBJ databases">
        <title>Deep metagenomics examines the oral microbiome during advanced dental caries in children, revealing novel taxa and co-occurrences with host molecules.</title>
        <authorList>
            <person name="Baker J.L."/>
            <person name="Morton J.T."/>
            <person name="Dinis M."/>
            <person name="Alvarez R."/>
            <person name="Tran N.C."/>
            <person name="Knight R."/>
            <person name="Edlund A."/>
        </authorList>
    </citation>
    <scope>NUCLEOTIDE SEQUENCE</scope>
    <source>
        <strain evidence="2">JCVI_32_bin.24</strain>
    </source>
</reference>
<dbReference type="PANTHER" id="PTHR34219">
    <property type="entry name" value="IRON-REGULATED INNER MEMBRANE PROTEIN-RELATED"/>
    <property type="match status" value="1"/>
</dbReference>
<keyword evidence="1" id="KW-0472">Membrane</keyword>
<keyword evidence="1" id="KW-1133">Transmembrane helix</keyword>
<organism evidence="2 3">
    <name type="scientific">Dechloromonas agitata</name>
    <dbReference type="NCBI Taxonomy" id="73030"/>
    <lineage>
        <taxon>Bacteria</taxon>
        <taxon>Pseudomonadati</taxon>
        <taxon>Pseudomonadota</taxon>
        <taxon>Betaproteobacteria</taxon>
        <taxon>Rhodocyclales</taxon>
        <taxon>Azonexaceae</taxon>
        <taxon>Dechloromonas</taxon>
    </lineage>
</organism>
<accession>A0A930BUE2</accession>
<feature type="transmembrane region" description="Helical" evidence="1">
    <location>
        <begin position="344"/>
        <end position="365"/>
    </location>
</feature>
<evidence type="ECO:0000256" key="1">
    <source>
        <dbReference type="SAM" id="Phobius"/>
    </source>
</evidence>
<protein>
    <submittedName>
        <fullName evidence="2">PepSY domain-containing protein</fullName>
    </submittedName>
</protein>
<dbReference type="Pfam" id="PF03929">
    <property type="entry name" value="PepSY_TM"/>
    <property type="match status" value="1"/>
</dbReference>
<sequence>MTAQSLRRWGWVHKWTSLVCTLFMLLLCLTGLPLIFSHEIDELSGEHFTPTQPTPGSRWATADSVAAAAQALYPKLVPLYLFSEKDEPGLWYAKLDTRTNTDERDAVLVAVDGGSGRVLGAPNFGQGFMHLMYRLHVDLFAGIFGKLFLGAMGILLVVSLVSGVVLYAPFMQRLNFGTVRRERNKRIFWLDQHNLLGIVTVTWALAVGGTGVINTWADLILKAWQAEQMMMLSSGQTRVRSPGDAARREEGIGAQQAIDRALGAAPGMQLSMLAWPGTLLSTPDHFAVILRGDTPLTARLTQALLVSPRTGEVLEASARPWYVTIFQLSQPLHFGDYGGLPLKIFWALLDLITIVVLGSGLYLWLARGKRNHPYLAEASR</sequence>
<dbReference type="PANTHER" id="PTHR34219:SF3">
    <property type="entry name" value="BLL7967 PROTEIN"/>
    <property type="match status" value="1"/>
</dbReference>
<keyword evidence="1" id="KW-0812">Transmembrane</keyword>
<proteinExistence type="predicted"/>
<dbReference type="AlphaFoldDB" id="A0A930BUE2"/>
<evidence type="ECO:0000313" key="2">
    <source>
        <dbReference type="EMBL" id="MBF1166100.1"/>
    </source>
</evidence>